<dbReference type="GO" id="GO:0060170">
    <property type="term" value="C:ciliary membrane"/>
    <property type="evidence" value="ECO:0007669"/>
    <property type="project" value="UniProtKB-SubCell"/>
</dbReference>
<dbReference type="InterPro" id="IPR027417">
    <property type="entry name" value="P-loop_NTPase"/>
</dbReference>
<dbReference type="PROSITE" id="PS51417">
    <property type="entry name" value="ARF"/>
    <property type="match status" value="1"/>
</dbReference>
<keyword evidence="16" id="KW-0479">Metal-binding</keyword>
<keyword evidence="10 15" id="KW-0342">GTP-binding</keyword>
<dbReference type="GO" id="GO:0005525">
    <property type="term" value="F:GTP binding"/>
    <property type="evidence" value="ECO:0007669"/>
    <property type="project" value="UniProtKB-KW"/>
</dbReference>
<keyword evidence="18" id="KW-1185">Reference proteome</keyword>
<dbReference type="EnsemblMetazoa" id="GBRI012162-RA">
    <property type="protein sequence ID" value="GBRI012162-PA"/>
    <property type="gene ID" value="GBRI012162"/>
</dbReference>
<evidence type="ECO:0000256" key="9">
    <source>
        <dbReference type="ARBA" id="ARBA00022794"/>
    </source>
</evidence>
<dbReference type="InterPro" id="IPR024156">
    <property type="entry name" value="Small_GTPase_ARF"/>
</dbReference>
<accession>A0A1A9WAE0</accession>
<name>A0A1A9WAE0_9MUSC</name>
<keyword evidence="14" id="KW-0449">Lipoprotein</keyword>
<keyword evidence="5" id="KW-1003">Cell membrane</keyword>
<dbReference type="GO" id="GO:0051649">
    <property type="term" value="P:establishment of localization in cell"/>
    <property type="evidence" value="ECO:0007669"/>
    <property type="project" value="UniProtKB-ARBA"/>
</dbReference>
<dbReference type="GO" id="GO:0046872">
    <property type="term" value="F:metal ion binding"/>
    <property type="evidence" value="ECO:0007669"/>
    <property type="project" value="UniProtKB-KW"/>
</dbReference>
<evidence type="ECO:0000256" key="1">
    <source>
        <dbReference type="ARBA" id="ARBA00004120"/>
    </source>
</evidence>
<evidence type="ECO:0000256" key="11">
    <source>
        <dbReference type="ARBA" id="ARBA00023136"/>
    </source>
</evidence>
<keyword evidence="12" id="KW-0206">Cytoskeleton</keyword>
<keyword evidence="7" id="KW-0519">Myristate</keyword>
<evidence type="ECO:0000256" key="3">
    <source>
        <dbReference type="ARBA" id="ARBA00004522"/>
    </source>
</evidence>
<dbReference type="GO" id="GO:0030030">
    <property type="term" value="P:cell projection organization"/>
    <property type="evidence" value="ECO:0007669"/>
    <property type="project" value="UniProtKB-KW"/>
</dbReference>
<dbReference type="Proteomes" id="UP000091820">
    <property type="component" value="Unassembled WGS sequence"/>
</dbReference>
<evidence type="ECO:0000256" key="7">
    <source>
        <dbReference type="ARBA" id="ARBA00022707"/>
    </source>
</evidence>
<sequence>MGMFNNFLNLLKISKEKMTVLVVGLNNSGKSSIISHLKKKNHEPGSGIAIPTVGFNIEEFYSQGVLFTMIDMSGAWKYRNLWHHQFKNCQGIIYVIDSSDKMRMVVVKEELNILLQHPDLLQHNIPILFYNNKIDCESSLSCVNIASALDLSSITDKPWHVSSSSAITGDGLEEGVQWLIQQIRLVNHSRKKVKQKNRDKRK</sequence>
<organism evidence="17 18">
    <name type="scientific">Glossina brevipalpis</name>
    <dbReference type="NCBI Taxonomy" id="37001"/>
    <lineage>
        <taxon>Eukaryota</taxon>
        <taxon>Metazoa</taxon>
        <taxon>Ecdysozoa</taxon>
        <taxon>Arthropoda</taxon>
        <taxon>Hexapoda</taxon>
        <taxon>Insecta</taxon>
        <taxon>Pterygota</taxon>
        <taxon>Neoptera</taxon>
        <taxon>Endopterygota</taxon>
        <taxon>Diptera</taxon>
        <taxon>Brachycera</taxon>
        <taxon>Muscomorpha</taxon>
        <taxon>Hippoboscoidea</taxon>
        <taxon>Glossinidae</taxon>
        <taxon>Glossina</taxon>
    </lineage>
</organism>
<evidence type="ECO:0000256" key="13">
    <source>
        <dbReference type="ARBA" id="ARBA00023273"/>
    </source>
</evidence>
<dbReference type="Gene3D" id="3.40.50.300">
    <property type="entry name" value="P-loop containing nucleotide triphosphate hydrolases"/>
    <property type="match status" value="1"/>
</dbReference>
<evidence type="ECO:0000256" key="15">
    <source>
        <dbReference type="PIRSR" id="PIRSR606689-1"/>
    </source>
</evidence>
<dbReference type="NCBIfam" id="TIGR00231">
    <property type="entry name" value="small_GTP"/>
    <property type="match status" value="1"/>
</dbReference>
<dbReference type="SMART" id="SM00178">
    <property type="entry name" value="SAR"/>
    <property type="match status" value="1"/>
</dbReference>
<dbReference type="InterPro" id="IPR005225">
    <property type="entry name" value="Small_GTP-bd"/>
</dbReference>
<dbReference type="STRING" id="37001.A0A1A9WAE0"/>
<evidence type="ECO:0000256" key="14">
    <source>
        <dbReference type="ARBA" id="ARBA00023288"/>
    </source>
</evidence>
<feature type="binding site" evidence="16">
    <location>
        <position position="52"/>
    </location>
    <ligand>
        <name>Mg(2+)</name>
        <dbReference type="ChEBI" id="CHEBI:18420"/>
    </ligand>
</feature>
<evidence type="ECO:0000313" key="17">
    <source>
        <dbReference type="EnsemblMetazoa" id="GBRI012162-PA"/>
    </source>
</evidence>
<protein>
    <recommendedName>
        <fullName evidence="4">ADP-ribosylation factor-like protein 6</fullName>
    </recommendedName>
</protein>
<evidence type="ECO:0000256" key="2">
    <source>
        <dbReference type="ARBA" id="ARBA00004430"/>
    </source>
</evidence>
<keyword evidence="6" id="KW-0963">Cytoplasm</keyword>
<dbReference type="SUPFAM" id="SSF52540">
    <property type="entry name" value="P-loop containing nucleoside triphosphate hydrolases"/>
    <property type="match status" value="1"/>
</dbReference>
<dbReference type="GO" id="GO:0016192">
    <property type="term" value="P:vesicle-mediated transport"/>
    <property type="evidence" value="ECO:0007669"/>
    <property type="project" value="UniProtKB-ARBA"/>
</dbReference>
<feature type="binding site" evidence="15">
    <location>
        <begin position="24"/>
        <end position="31"/>
    </location>
    <ligand>
        <name>GTP</name>
        <dbReference type="ChEBI" id="CHEBI:37565"/>
    </ligand>
</feature>
<evidence type="ECO:0000256" key="12">
    <source>
        <dbReference type="ARBA" id="ARBA00023212"/>
    </source>
</evidence>
<keyword evidence="9" id="KW-0970">Cilium biogenesis/degradation</keyword>
<evidence type="ECO:0000256" key="16">
    <source>
        <dbReference type="PIRSR" id="PIRSR606689-2"/>
    </source>
</evidence>
<reference evidence="17" key="2">
    <citation type="submission" date="2020-05" db="UniProtKB">
        <authorList>
            <consortium name="EnsemblMetazoa"/>
        </authorList>
    </citation>
    <scope>IDENTIFICATION</scope>
    <source>
        <strain evidence="17">IAEA</strain>
    </source>
</reference>
<dbReference type="InterPro" id="IPR006689">
    <property type="entry name" value="Small_GTPase_ARF/SAR"/>
</dbReference>
<feature type="binding site" evidence="15">
    <location>
        <position position="74"/>
    </location>
    <ligand>
        <name>GTP</name>
        <dbReference type="ChEBI" id="CHEBI:37565"/>
    </ligand>
</feature>
<dbReference type="SMART" id="SM00177">
    <property type="entry name" value="ARF"/>
    <property type="match status" value="1"/>
</dbReference>
<dbReference type="AlphaFoldDB" id="A0A1A9WAE0"/>
<feature type="binding site" evidence="16">
    <location>
        <position position="31"/>
    </location>
    <ligand>
        <name>Mg(2+)</name>
        <dbReference type="ChEBI" id="CHEBI:18420"/>
    </ligand>
</feature>
<evidence type="ECO:0000256" key="5">
    <source>
        <dbReference type="ARBA" id="ARBA00022475"/>
    </source>
</evidence>
<keyword evidence="8 15" id="KW-0547">Nucleotide-binding</keyword>
<evidence type="ECO:0000256" key="4">
    <source>
        <dbReference type="ARBA" id="ARBA00019766"/>
    </source>
</evidence>
<dbReference type="VEuPathDB" id="VectorBase:GBRI012162"/>
<dbReference type="Pfam" id="PF00025">
    <property type="entry name" value="Arf"/>
    <property type="match status" value="1"/>
</dbReference>
<reference evidence="18" key="1">
    <citation type="submission" date="2014-03" db="EMBL/GenBank/DDBJ databases">
        <authorList>
            <person name="Aksoy S."/>
            <person name="Warren W."/>
            <person name="Wilson R.K."/>
        </authorList>
    </citation>
    <scope>NUCLEOTIDE SEQUENCE [LARGE SCALE GENOMIC DNA]</scope>
    <source>
        <strain evidence="18">IAEA</strain>
    </source>
</reference>
<dbReference type="PANTHER" id="PTHR11711">
    <property type="entry name" value="ADP RIBOSYLATION FACTOR-RELATED"/>
    <property type="match status" value="1"/>
</dbReference>
<evidence type="ECO:0000256" key="10">
    <source>
        <dbReference type="ARBA" id="ARBA00023134"/>
    </source>
</evidence>
<dbReference type="FunFam" id="3.40.50.300:FF:000457">
    <property type="entry name" value="ADP-ribosylation factor-like protein 6"/>
    <property type="match status" value="1"/>
</dbReference>
<evidence type="ECO:0000256" key="6">
    <source>
        <dbReference type="ARBA" id="ARBA00022490"/>
    </source>
</evidence>
<dbReference type="GO" id="GO:0048731">
    <property type="term" value="P:system development"/>
    <property type="evidence" value="ECO:0007669"/>
    <property type="project" value="UniProtKB-ARBA"/>
</dbReference>
<dbReference type="GO" id="GO:0005930">
    <property type="term" value="C:axoneme"/>
    <property type="evidence" value="ECO:0007669"/>
    <property type="project" value="UniProtKB-SubCell"/>
</dbReference>
<keyword evidence="16" id="KW-0460">Magnesium</keyword>
<keyword evidence="13" id="KW-0966">Cell projection</keyword>
<keyword evidence="11" id="KW-0472">Membrane</keyword>
<evidence type="ECO:0000256" key="8">
    <source>
        <dbReference type="ARBA" id="ARBA00022741"/>
    </source>
</evidence>
<proteinExistence type="predicted"/>
<evidence type="ECO:0000313" key="18">
    <source>
        <dbReference type="Proteomes" id="UP000091820"/>
    </source>
</evidence>
<feature type="binding site" evidence="15">
    <location>
        <begin position="132"/>
        <end position="135"/>
    </location>
    <ligand>
        <name>GTP</name>
        <dbReference type="ChEBI" id="CHEBI:37565"/>
    </ligand>
</feature>
<dbReference type="GO" id="GO:0003924">
    <property type="term" value="F:GTPase activity"/>
    <property type="evidence" value="ECO:0007669"/>
    <property type="project" value="InterPro"/>
</dbReference>
<comment type="subcellular location">
    <subcellularLocation>
        <location evidence="3">Cell projection</location>
        <location evidence="3">Cilium membrane</location>
        <topology evidence="3">Peripheral membrane protein</topology>
        <orientation evidence="3">Cytoplasmic side</orientation>
    </subcellularLocation>
    <subcellularLocation>
        <location evidence="2">Cytoplasm</location>
        <location evidence="2">Cytoskeleton</location>
        <location evidence="2">Cilium axoneme</location>
    </subcellularLocation>
    <subcellularLocation>
        <location evidence="1">Cytoplasm</location>
        <location evidence="1">Cytoskeleton</location>
        <location evidence="1">Cilium basal body</location>
    </subcellularLocation>
</comment>